<feature type="compositionally biased region" description="Low complexity" evidence="1">
    <location>
        <begin position="132"/>
        <end position="145"/>
    </location>
</feature>
<reference evidence="2" key="1">
    <citation type="submission" date="2021-05" db="EMBL/GenBank/DDBJ databases">
        <title>The genome of the haptophyte Pavlova lutheri (Diacronema luteri, Pavlovales) - a model for lipid biosynthesis in eukaryotic algae.</title>
        <authorList>
            <person name="Hulatt C.J."/>
            <person name="Posewitz M.C."/>
        </authorList>
    </citation>
    <scope>NUCLEOTIDE SEQUENCE</scope>
    <source>
        <strain evidence="2">NIVA-4/92</strain>
    </source>
</reference>
<dbReference type="InterPro" id="IPR009563">
    <property type="entry name" value="SSSCA1"/>
</dbReference>
<dbReference type="PANTHER" id="PTHR16537">
    <property type="entry name" value="SJOEGREN SYNDROME/SCLERODERMA AUTOANTIGEN 1"/>
    <property type="match status" value="1"/>
</dbReference>
<dbReference type="EMBL" id="JAGTXO010000006">
    <property type="protein sequence ID" value="KAG8467125.1"/>
    <property type="molecule type" value="Genomic_DNA"/>
</dbReference>
<dbReference type="Pfam" id="PF06677">
    <property type="entry name" value="Auto_anti-p27"/>
    <property type="match status" value="1"/>
</dbReference>
<feature type="region of interest" description="Disordered" evidence="1">
    <location>
        <begin position="90"/>
        <end position="145"/>
    </location>
</feature>
<dbReference type="InterPro" id="IPR051888">
    <property type="entry name" value="UPF0148_domain"/>
</dbReference>
<protein>
    <submittedName>
        <fullName evidence="2">Uncharacterized protein</fullName>
    </submittedName>
</protein>
<comment type="caution">
    <text evidence="2">The sequence shown here is derived from an EMBL/GenBank/DDBJ whole genome shotgun (WGS) entry which is preliminary data.</text>
</comment>
<evidence type="ECO:0000256" key="1">
    <source>
        <dbReference type="SAM" id="MobiDB-lite"/>
    </source>
</evidence>
<evidence type="ECO:0000313" key="3">
    <source>
        <dbReference type="Proteomes" id="UP000751190"/>
    </source>
</evidence>
<organism evidence="2 3">
    <name type="scientific">Diacronema lutheri</name>
    <name type="common">Unicellular marine alga</name>
    <name type="synonym">Monochrysis lutheri</name>
    <dbReference type="NCBI Taxonomy" id="2081491"/>
    <lineage>
        <taxon>Eukaryota</taxon>
        <taxon>Haptista</taxon>
        <taxon>Haptophyta</taxon>
        <taxon>Pavlovophyceae</taxon>
        <taxon>Pavlovales</taxon>
        <taxon>Pavlovaceae</taxon>
        <taxon>Diacronema</taxon>
    </lineage>
</organism>
<sequence>MASTRAGQDASANVEERMLLAPSPEEQRRLDENRKRRDVQSQKMSELLLKGWKMLGEHCPETGEVPLMQQPKSGRKFSVAIGKFIDELDRCEEQPAPAAPTAPSPTPDVPRVGVAAQPPSLPAPAPPPPPTVARVPAAAPGAPSSVASALDSAADEVTAKLQTYSAQLAGLGPLDAQLVLALIGECARALRDLNAARATAQ</sequence>
<accession>A0A8J5XXA4</accession>
<feature type="region of interest" description="Disordered" evidence="1">
    <location>
        <begin position="1"/>
        <end position="42"/>
    </location>
</feature>
<dbReference type="Proteomes" id="UP000751190">
    <property type="component" value="Unassembled WGS sequence"/>
</dbReference>
<gene>
    <name evidence="2" type="ORF">KFE25_000441</name>
</gene>
<dbReference type="PANTHER" id="PTHR16537:SF1">
    <property type="entry name" value="PROTEIN ZNRD2"/>
    <property type="match status" value="1"/>
</dbReference>
<proteinExistence type="predicted"/>
<dbReference type="AlphaFoldDB" id="A0A8J5XXA4"/>
<feature type="compositionally biased region" description="Basic and acidic residues" evidence="1">
    <location>
        <begin position="25"/>
        <end position="40"/>
    </location>
</feature>
<dbReference type="OrthoDB" id="28939at2759"/>
<feature type="compositionally biased region" description="Pro residues" evidence="1">
    <location>
        <begin position="97"/>
        <end position="108"/>
    </location>
</feature>
<name>A0A8J5XXA4_DIALT</name>
<keyword evidence="3" id="KW-1185">Reference proteome</keyword>
<evidence type="ECO:0000313" key="2">
    <source>
        <dbReference type="EMBL" id="KAG8467125.1"/>
    </source>
</evidence>
<feature type="compositionally biased region" description="Pro residues" evidence="1">
    <location>
        <begin position="119"/>
        <end position="131"/>
    </location>
</feature>